<proteinExistence type="predicted"/>
<comment type="caution">
    <text evidence="2">The sequence shown here is derived from an EMBL/GenBank/DDBJ whole genome shotgun (WGS) entry which is preliminary data.</text>
</comment>
<keyword evidence="3" id="KW-1185">Reference proteome</keyword>
<keyword evidence="1" id="KW-0175">Coiled coil</keyword>
<dbReference type="EMBL" id="BAAAZG010000002">
    <property type="protein sequence ID" value="GAA4061011.1"/>
    <property type="molecule type" value="Genomic_DNA"/>
</dbReference>
<feature type="coiled-coil region" evidence="1">
    <location>
        <begin position="134"/>
        <end position="168"/>
    </location>
</feature>
<evidence type="ECO:0000313" key="2">
    <source>
        <dbReference type="EMBL" id="GAA4061011.1"/>
    </source>
</evidence>
<reference evidence="3" key="1">
    <citation type="journal article" date="2019" name="Int. J. Syst. Evol. Microbiol.">
        <title>The Global Catalogue of Microorganisms (GCM) 10K type strain sequencing project: providing services to taxonomists for standard genome sequencing and annotation.</title>
        <authorList>
            <consortium name="The Broad Institute Genomics Platform"/>
            <consortium name="The Broad Institute Genome Sequencing Center for Infectious Disease"/>
            <person name="Wu L."/>
            <person name="Ma J."/>
        </authorList>
    </citation>
    <scope>NUCLEOTIDE SEQUENCE [LARGE SCALE GENOMIC DNA]</scope>
    <source>
        <strain evidence="3">JCM 16702</strain>
    </source>
</reference>
<accession>A0ABP7V7Q0</accession>
<protein>
    <submittedName>
        <fullName evidence="2">Uncharacterized protein</fullName>
    </submittedName>
</protein>
<dbReference type="RefSeq" id="WP_344942002.1">
    <property type="nucleotide sequence ID" value="NZ_BAAAZG010000002.1"/>
</dbReference>
<dbReference type="Proteomes" id="UP001500683">
    <property type="component" value="Unassembled WGS sequence"/>
</dbReference>
<gene>
    <name evidence="2" type="ORF">GCM10022214_12380</name>
</gene>
<name>A0ABP7V7Q0_9ACTN</name>
<evidence type="ECO:0000256" key="1">
    <source>
        <dbReference type="SAM" id="Coils"/>
    </source>
</evidence>
<evidence type="ECO:0000313" key="3">
    <source>
        <dbReference type="Proteomes" id="UP001500683"/>
    </source>
</evidence>
<sequence length="599" mass="63950">MDETLAGIIGRWPGRWRHPLLVAELARTPLAALDDRRVAEFVLAGLAAPVTEAEGVRRLIEDGEFAAVDAFFAPGAGDAGEPWRSLAGEWTRDIPGLLEDARKTARAVIAREAAVLRERAERIGLVPADLSDLETAAEHRLAEARQILAAEERRLRDAEDALAAELRGRLGPQDPRTEAVEACLAAGELPAARWLLENDRDDAGAGGPRTVRRAPRWPWYGHTAAEALSWYDDGAQLPFPQLARFVGARRDPGAAAVLDRLRVLAAHPDVAAADAFATALSGFLGGNPRSAVDERDGGFVTTIDGLDDTRLPRLSLLRESGVPLWMAGADVPPPADLTPPIIWFVPDNAEELTAPAGTAVLDIPGLLCLLAPTDDDLPTSIPDRRVNLLRALVPQLGLEAVTDTAGGLELNDARPRESLAWLLDLLGIGADAVVLDTLTYETGRHPLAVPAVLTPLLRSLRDRGAYELATADLEAIRTPEARARLRALLLAPLDAAQRALLGLAGALFPSDPFDAVELASCAHLVGLPEETAPEQLLQPTATADALVTTHFLEHNGDQYRIARSGVGDLARAGAGWDPAEFAAEALERLQYGLGDAHDV</sequence>
<organism evidence="2 3">
    <name type="scientific">Actinomadura miaoliensis</name>
    <dbReference type="NCBI Taxonomy" id="430685"/>
    <lineage>
        <taxon>Bacteria</taxon>
        <taxon>Bacillati</taxon>
        <taxon>Actinomycetota</taxon>
        <taxon>Actinomycetes</taxon>
        <taxon>Streptosporangiales</taxon>
        <taxon>Thermomonosporaceae</taxon>
        <taxon>Actinomadura</taxon>
    </lineage>
</organism>